<dbReference type="GO" id="GO:0032012">
    <property type="term" value="P:regulation of ARF protein signal transduction"/>
    <property type="evidence" value="ECO:0007669"/>
    <property type="project" value="InterPro"/>
</dbReference>
<dbReference type="PANTHER" id="PTHR10663:SF375">
    <property type="entry name" value="LD29171P"/>
    <property type="match status" value="1"/>
</dbReference>
<comment type="caution">
    <text evidence="9">The sequence shown here is derived from an EMBL/GenBank/DDBJ whole genome shotgun (WGS) entry which is preliminary data.</text>
</comment>
<reference evidence="9 10" key="1">
    <citation type="submission" date="2024-03" db="EMBL/GenBank/DDBJ databases">
        <title>The Acrasis kona genome and developmental transcriptomes reveal deep origins of eukaryotic multicellular pathways.</title>
        <authorList>
            <person name="Sheikh S."/>
            <person name="Fu C.-J."/>
            <person name="Brown M.W."/>
            <person name="Baldauf S.L."/>
        </authorList>
    </citation>
    <scope>NUCLEOTIDE SEQUENCE [LARGE SCALE GENOMIC DNA]</scope>
    <source>
        <strain evidence="9 10">ATCC MYA-3509</strain>
    </source>
</reference>
<dbReference type="Gene3D" id="1.25.10.10">
    <property type="entry name" value="Leucine-rich Repeat Variant"/>
    <property type="match status" value="1"/>
</dbReference>
<dbReference type="Pfam" id="PF01369">
    <property type="entry name" value="Sec7"/>
    <property type="match status" value="1"/>
</dbReference>
<keyword evidence="6" id="KW-0472">Membrane</keyword>
<dbReference type="InterPro" id="IPR011989">
    <property type="entry name" value="ARM-like"/>
</dbReference>
<evidence type="ECO:0000313" key="9">
    <source>
        <dbReference type="EMBL" id="KAL0479685.1"/>
    </source>
</evidence>
<name>A0AAW2YSC2_9EUKA</name>
<dbReference type="SMART" id="SM00222">
    <property type="entry name" value="Sec7"/>
    <property type="match status" value="1"/>
</dbReference>
<dbReference type="Pfam" id="PF09324">
    <property type="entry name" value="Sec7-like_HDS"/>
    <property type="match status" value="1"/>
</dbReference>
<keyword evidence="10" id="KW-1185">Reference proteome</keyword>
<dbReference type="InterPro" id="IPR032629">
    <property type="entry name" value="DCB_dom"/>
</dbReference>
<dbReference type="PANTHER" id="PTHR10663">
    <property type="entry name" value="GUANYL-NUCLEOTIDE EXCHANGE FACTOR"/>
    <property type="match status" value="1"/>
</dbReference>
<dbReference type="FunFam" id="1.10.1000.11:FF:000002">
    <property type="entry name" value="Cytohesin 1"/>
    <property type="match status" value="1"/>
</dbReference>
<dbReference type="Pfam" id="PF20252">
    <property type="entry name" value="BIG2_C"/>
    <property type="match status" value="1"/>
</dbReference>
<evidence type="ECO:0000256" key="2">
    <source>
        <dbReference type="ARBA" id="ARBA00004496"/>
    </source>
</evidence>
<dbReference type="GO" id="GO:0016020">
    <property type="term" value="C:membrane"/>
    <property type="evidence" value="ECO:0007669"/>
    <property type="project" value="UniProtKB-SubCell"/>
</dbReference>
<dbReference type="GO" id="GO:0015031">
    <property type="term" value="P:protein transport"/>
    <property type="evidence" value="ECO:0007669"/>
    <property type="project" value="UniProtKB-KW"/>
</dbReference>
<dbReference type="Pfam" id="PF16213">
    <property type="entry name" value="DCB"/>
    <property type="match status" value="1"/>
</dbReference>
<dbReference type="Proteomes" id="UP001431209">
    <property type="component" value="Unassembled WGS sequence"/>
</dbReference>
<dbReference type="InterPro" id="IPR015403">
    <property type="entry name" value="Mon2/Sec7/BIG1-like_HDS"/>
</dbReference>
<feature type="region of interest" description="Disordered" evidence="7">
    <location>
        <begin position="1053"/>
        <end position="1085"/>
    </location>
</feature>
<proteinExistence type="predicted"/>
<dbReference type="InterPro" id="IPR016024">
    <property type="entry name" value="ARM-type_fold"/>
</dbReference>
<sequence length="1832" mass="205292">MSLPDSAQNKKAIKVFYVREIENIIKVAKKNQNVKDACNKIIAHINSLEKEKKDVYLDMVSSPNKYFVPVKLACETKIPVILSHGLSCIAKLMQYSLIDDKKPYESDPSQSLVDAAVQTICHCYEMTQDENVQFEIIKSLNTAAGNCTVRGKSLQLAVKTCFFIHLVSTKNMTNQQTAFTTLMYILNIVFQKLEDHVNDDEQIIDDDEEEVETALTRSESSSSISSTNSAYDLKTLNGGVVDAEGRSATPTVDSTDTIESLMADSTETRNTNYHQDAFIVLKELCKLSIKKLPVVNNIETSIQMRTRLVAMQVLQDILQNSGPGFRASKGFMKQVRRHLGYSILVNGLTTHPTLFDQSIALFKTLIQNFTLHLKMEIGSFLSDVFLKILNSPYSQSHQKQSIMNFLHFLSQDKAGQTFVGLFLNYDCDPNYKINIFHQTIRNISNAMINIHSEPNWLTSAQEAQIKLTGLQTVVNILNMMVELHKKRTRELSTDPRCKKGKEFEDSRKRKTRLREGIELFNNKSAKKGIDFLIQMGFIEKSPTSVARFLYTQEGLAKTRIGEYIGDRDEWNSLVRTAFVNLLDFHNLDMEQAFRKYLQTFLIPGEGQIIDRVMEAFAKRYWQQNHSNLIFKSQDAVHIFAVSVLMLNTELYSQALKDRPRMDLAQFIKNNESINDGGNIDEEYLTKIYNSLRANEVKMLDDANPSNDASHDALPSNSNLPQMKRKQLGYDRETDKIIKLTKFLFDRNSNGANENDDFMADLSGTPHVCSMMEVSWRDILECLDALYDLIVDEKQFTQPCIRAFECAIHISARYDMGDCLKSFVQCIARYAHLPALPIEVRLLQKNVECVKLLLKIVTSEGDYLRDTWVYSLTCVSQLELLSELLKGKSGAYASQVPLFQQMEKLISNGRNNQIANQNNLMRDVFSVMQINPNHQNVMGGVGGQGDQVSTNNGNGVVNSSGNVVDYMNAQQLFSQLEAHFIDTVFTKSAELTNDAVIDFVKALCQVSLNHEINAPPPIHVNLDSKSNDSNSSSSASSSSTSSLERVASIGSSLSSLASSGGQPQIVNNPLNPSTPTGRESGANVNAGNLTSRSSVNLIDSIATLQQQLAQFEPRKFSLQKLTEVAHYNTGSQRDKHIWQFLWYYMSEHFIAVGCHPHEGIANYAVESASQLILSFLDHEQMLMCIPKFQTSLLQPFQKIVEQSKSSIVREVVVKKLKNIVNKSHANIQNGWKCVLDTLSTAIQIPDANNQFIMMTWKDFFDNGILHSDHVQFNEICESGAFPDLITCELSFAKKLHMSQPPTTIQDESPQAINKNQGERKPVPLDAIDAIATCAHQLATGEVKGIRSNVAPGTILFTDSALDVSLWWPVLQGLTKLVSEDSRSEVRKSALTTVTNLLKSHGDKFEANLWNKIFKTLLIKMFDQIQPAAASSTTKESTTTVTEKAEDVPVKPPASRWKGLASTSSQAQEAVSPSPKSTPAAPVEEKKEEVIVLEKVVMTNDTIWVRMTCLQALLNLVEIFDYFYNLIHNIVFDDLMKLINVCFKQETSTKVVISARLSAIGQSALTRLVDLSGNKLTNQEWDQICLLINKLICVDLNAVNTAITHLATRDSNAPLPVNISSFITVQSQVQVQIIQAQNWIALQLSRENTTLQVGHVKRLLSTLYHSYQCAKGMNESDVIVRALTGKGAGVQLPIKNFLEQETGAVGMYLNIILKMLVGTAIEQPSLHAGCLQLSKELFVPIAKELMQRYLTKADIVKETDDYKSANPSEMIELIGIVVQVLNGLNNDCNKEQFDEYVHILYEPLSNLVLSEHRLIRVALRQVFIRSKSTPVAKM</sequence>
<dbReference type="InterPro" id="IPR046455">
    <property type="entry name" value="Sec7/BIG1-like_C"/>
</dbReference>
<dbReference type="InterPro" id="IPR032691">
    <property type="entry name" value="Mon2/Sec7/BIG1-like_HUS"/>
</dbReference>
<dbReference type="SUPFAM" id="SSF48371">
    <property type="entry name" value="ARM repeat"/>
    <property type="match status" value="2"/>
</dbReference>
<dbReference type="Gene3D" id="1.10.220.20">
    <property type="match status" value="1"/>
</dbReference>
<dbReference type="PROSITE" id="PS50190">
    <property type="entry name" value="SEC7"/>
    <property type="match status" value="1"/>
</dbReference>
<evidence type="ECO:0000313" key="10">
    <source>
        <dbReference type="Proteomes" id="UP001431209"/>
    </source>
</evidence>
<comment type="subcellular location">
    <subcellularLocation>
        <location evidence="2">Cytoplasm</location>
    </subcellularLocation>
    <subcellularLocation>
        <location evidence="1">Membrane</location>
    </subcellularLocation>
</comment>
<evidence type="ECO:0000259" key="8">
    <source>
        <dbReference type="PROSITE" id="PS50190"/>
    </source>
</evidence>
<feature type="region of interest" description="Disordered" evidence="7">
    <location>
        <begin position="1430"/>
        <end position="1481"/>
    </location>
</feature>
<dbReference type="Gene3D" id="1.10.1000.11">
    <property type="entry name" value="Arf Nucleotide-binding Site Opener,domain 2"/>
    <property type="match status" value="1"/>
</dbReference>
<organism evidence="9 10">
    <name type="scientific">Acrasis kona</name>
    <dbReference type="NCBI Taxonomy" id="1008807"/>
    <lineage>
        <taxon>Eukaryota</taxon>
        <taxon>Discoba</taxon>
        <taxon>Heterolobosea</taxon>
        <taxon>Tetramitia</taxon>
        <taxon>Eutetramitia</taxon>
        <taxon>Acrasidae</taxon>
        <taxon>Acrasis</taxon>
    </lineage>
</organism>
<feature type="compositionally biased region" description="Low complexity" evidence="7">
    <location>
        <begin position="1026"/>
        <end position="1040"/>
    </location>
</feature>
<dbReference type="EMBL" id="JAOPGA020000586">
    <property type="protein sequence ID" value="KAL0479685.1"/>
    <property type="molecule type" value="Genomic_DNA"/>
</dbReference>
<dbReference type="CDD" id="cd00171">
    <property type="entry name" value="Sec7"/>
    <property type="match status" value="1"/>
</dbReference>
<feature type="compositionally biased region" description="Polar residues" evidence="7">
    <location>
        <begin position="1459"/>
        <end position="1475"/>
    </location>
</feature>
<keyword evidence="3" id="KW-0813">Transport</keyword>
<evidence type="ECO:0000256" key="3">
    <source>
        <dbReference type="ARBA" id="ARBA00022448"/>
    </source>
</evidence>
<accession>A0AAW2YSC2</accession>
<dbReference type="Pfam" id="PF12783">
    <property type="entry name" value="Sec7-like_HUS"/>
    <property type="match status" value="1"/>
</dbReference>
<dbReference type="SUPFAM" id="SSF48425">
    <property type="entry name" value="Sec7 domain"/>
    <property type="match status" value="1"/>
</dbReference>
<evidence type="ECO:0000256" key="6">
    <source>
        <dbReference type="ARBA" id="ARBA00023136"/>
    </source>
</evidence>
<protein>
    <recommendedName>
        <fullName evidence="8">SEC7 domain-containing protein</fullName>
    </recommendedName>
</protein>
<keyword evidence="5" id="KW-0653">Protein transport</keyword>
<evidence type="ECO:0000256" key="5">
    <source>
        <dbReference type="ARBA" id="ARBA00022927"/>
    </source>
</evidence>
<feature type="region of interest" description="Disordered" evidence="7">
    <location>
        <begin position="1018"/>
        <end position="1040"/>
    </location>
</feature>
<dbReference type="GO" id="GO:0005085">
    <property type="term" value="F:guanyl-nucleotide exchange factor activity"/>
    <property type="evidence" value="ECO:0007669"/>
    <property type="project" value="InterPro"/>
</dbReference>
<keyword evidence="4" id="KW-0963">Cytoplasm</keyword>
<evidence type="ECO:0000256" key="1">
    <source>
        <dbReference type="ARBA" id="ARBA00004370"/>
    </source>
</evidence>
<dbReference type="InterPro" id="IPR000904">
    <property type="entry name" value="Sec7_dom"/>
</dbReference>
<dbReference type="GO" id="GO:0005737">
    <property type="term" value="C:cytoplasm"/>
    <property type="evidence" value="ECO:0007669"/>
    <property type="project" value="UniProtKB-SubCell"/>
</dbReference>
<dbReference type="InterPro" id="IPR035999">
    <property type="entry name" value="Sec7_dom_sf"/>
</dbReference>
<evidence type="ECO:0000256" key="4">
    <source>
        <dbReference type="ARBA" id="ARBA00022490"/>
    </source>
</evidence>
<feature type="domain" description="SEC7" evidence="8">
    <location>
        <begin position="502"/>
        <end position="694"/>
    </location>
</feature>
<gene>
    <name evidence="9" type="ORF">AKO1_007516</name>
</gene>
<feature type="compositionally biased region" description="Polar residues" evidence="7">
    <location>
        <begin position="1061"/>
        <end position="1085"/>
    </location>
</feature>
<evidence type="ECO:0000256" key="7">
    <source>
        <dbReference type="SAM" id="MobiDB-lite"/>
    </source>
</evidence>
<dbReference type="InterPro" id="IPR023394">
    <property type="entry name" value="Sec7_C_sf"/>
</dbReference>
<feature type="compositionally biased region" description="Low complexity" evidence="7">
    <location>
        <begin position="1430"/>
        <end position="1440"/>
    </location>
</feature>